<evidence type="ECO:0000313" key="3">
    <source>
        <dbReference type="EMBL" id="MBW0530394.1"/>
    </source>
</evidence>
<dbReference type="GO" id="GO:0015074">
    <property type="term" value="P:DNA integration"/>
    <property type="evidence" value="ECO:0007669"/>
    <property type="project" value="InterPro"/>
</dbReference>
<dbReference type="AlphaFoldDB" id="A0A9Q3I961"/>
<dbReference type="PANTHER" id="PTHR37984:SF5">
    <property type="entry name" value="PROTEIN NYNRIN-LIKE"/>
    <property type="match status" value="1"/>
</dbReference>
<dbReference type="PANTHER" id="PTHR37984">
    <property type="entry name" value="PROTEIN CBG26694"/>
    <property type="match status" value="1"/>
</dbReference>
<dbReference type="GO" id="GO:0003723">
    <property type="term" value="F:RNA binding"/>
    <property type="evidence" value="ECO:0007669"/>
    <property type="project" value="UniProtKB-KW"/>
</dbReference>
<feature type="domain" description="Integrase catalytic" evidence="2">
    <location>
        <begin position="207"/>
        <end position="377"/>
    </location>
</feature>
<dbReference type="InterPro" id="IPR041588">
    <property type="entry name" value="Integrase_H2C2"/>
</dbReference>
<keyword evidence="1" id="KW-0694">RNA-binding</keyword>
<comment type="caution">
    <text evidence="3">The sequence shown here is derived from an EMBL/GenBank/DDBJ whole genome shotgun (WGS) entry which is preliminary data.</text>
</comment>
<dbReference type="Pfam" id="PF17921">
    <property type="entry name" value="Integrase_H2C2"/>
    <property type="match status" value="1"/>
</dbReference>
<organism evidence="3 4">
    <name type="scientific">Austropuccinia psidii MF-1</name>
    <dbReference type="NCBI Taxonomy" id="1389203"/>
    <lineage>
        <taxon>Eukaryota</taxon>
        <taxon>Fungi</taxon>
        <taxon>Dikarya</taxon>
        <taxon>Basidiomycota</taxon>
        <taxon>Pucciniomycotina</taxon>
        <taxon>Pucciniomycetes</taxon>
        <taxon>Pucciniales</taxon>
        <taxon>Sphaerophragmiaceae</taxon>
        <taxon>Austropuccinia</taxon>
    </lineage>
</organism>
<dbReference type="InterPro" id="IPR012337">
    <property type="entry name" value="RNaseH-like_sf"/>
</dbReference>
<dbReference type="InterPro" id="IPR036397">
    <property type="entry name" value="RNaseH_sf"/>
</dbReference>
<evidence type="ECO:0000256" key="1">
    <source>
        <dbReference type="ARBA" id="ARBA00022884"/>
    </source>
</evidence>
<accession>A0A9Q3I961</accession>
<gene>
    <name evidence="3" type="ORF">O181_070109</name>
</gene>
<evidence type="ECO:0000313" key="4">
    <source>
        <dbReference type="Proteomes" id="UP000765509"/>
    </source>
</evidence>
<dbReference type="PROSITE" id="PS50994">
    <property type="entry name" value="INTEGRASE"/>
    <property type="match status" value="1"/>
</dbReference>
<dbReference type="InterPro" id="IPR050951">
    <property type="entry name" value="Retrovirus_Pol_polyprotein"/>
</dbReference>
<reference evidence="3" key="1">
    <citation type="submission" date="2021-03" db="EMBL/GenBank/DDBJ databases">
        <title>Draft genome sequence of rust myrtle Austropuccinia psidii MF-1, a brazilian biotype.</title>
        <authorList>
            <person name="Quecine M.C."/>
            <person name="Pachon D.M.R."/>
            <person name="Bonatelli M.L."/>
            <person name="Correr F.H."/>
            <person name="Franceschini L.M."/>
            <person name="Leite T.F."/>
            <person name="Margarido G.R.A."/>
            <person name="Almeida C.A."/>
            <person name="Ferrarezi J.A."/>
            <person name="Labate C.A."/>
        </authorList>
    </citation>
    <scope>NUCLEOTIDE SEQUENCE</scope>
    <source>
        <strain evidence="3">MF-1</strain>
    </source>
</reference>
<sequence>MLRWKISIQEYTGNMTIVHKAGKIHKNADGHSRWELAKTPDNRDYVALEAESQIPIEGIIITDIGAEVFEEVRESYKQDKNFHILTSLLYKECKDTSLVNAVDEAWKNSYSEGRFHLFDGIIYHRTKHSCVMTLCSRLLINTILHECHDRIYSGNLSEDRTLEKVKNCAWWPSRRKETIEYCHTCDRCQNTNRSTGKKFGLMIHIQEPQYPWEVVHMDWVTALPPSGDRSCNACLVLVERYSKNPILLPCHKDDTAMYTALLLWSRVISHTGLLKNIISDRDPKLKSALWTNLHTFFGTKLSFSTAYHPQTDGLAEMMIQISEDMIRRLCAYGLEFKDSDGFTHDWCTLIPALELAYKTSVHSSTGQTPAMLEKGWNPRLPADKLRKDLIDSHPTASRFK</sequence>
<protein>
    <recommendedName>
        <fullName evidence="2">Integrase catalytic domain-containing protein</fullName>
    </recommendedName>
</protein>
<dbReference type="InterPro" id="IPR001584">
    <property type="entry name" value="Integrase_cat-core"/>
</dbReference>
<name>A0A9Q3I961_9BASI</name>
<proteinExistence type="predicted"/>
<dbReference type="GO" id="GO:0005634">
    <property type="term" value="C:nucleus"/>
    <property type="evidence" value="ECO:0007669"/>
    <property type="project" value="UniProtKB-ARBA"/>
</dbReference>
<evidence type="ECO:0000259" key="2">
    <source>
        <dbReference type="PROSITE" id="PS50994"/>
    </source>
</evidence>
<dbReference type="EMBL" id="AVOT02035963">
    <property type="protein sequence ID" value="MBW0530394.1"/>
    <property type="molecule type" value="Genomic_DNA"/>
</dbReference>
<dbReference type="Proteomes" id="UP000765509">
    <property type="component" value="Unassembled WGS sequence"/>
</dbReference>
<dbReference type="Gene3D" id="1.10.340.70">
    <property type="match status" value="1"/>
</dbReference>
<dbReference type="SUPFAM" id="SSF53098">
    <property type="entry name" value="Ribonuclease H-like"/>
    <property type="match status" value="1"/>
</dbReference>
<dbReference type="Gene3D" id="3.30.420.10">
    <property type="entry name" value="Ribonuclease H-like superfamily/Ribonuclease H"/>
    <property type="match status" value="1"/>
</dbReference>
<keyword evidence="4" id="KW-1185">Reference proteome</keyword>
<dbReference type="OrthoDB" id="3158924at2759"/>